<name>A0A6J4TZI2_9BACT</name>
<protein>
    <submittedName>
        <fullName evidence="2">Uncharacterized protein</fullName>
    </submittedName>
</protein>
<feature type="compositionally biased region" description="Low complexity" evidence="1">
    <location>
        <begin position="22"/>
        <end position="33"/>
    </location>
</feature>
<evidence type="ECO:0000313" key="2">
    <source>
        <dbReference type="EMBL" id="CAA9536040.1"/>
    </source>
</evidence>
<feature type="region of interest" description="Disordered" evidence="1">
    <location>
        <begin position="1"/>
        <end position="39"/>
    </location>
</feature>
<sequence length="175" mass="17690">MSTVRGLMESASAISRLERPSTARPTRPRTSISHGVGPWGDRSGAVLGAGGGCVASAAAVGSTAGSVRPPGHAAAWPASPSADLAQQGGDRRHLVLLAHRQGQRGRQGAGRMGGGASGMGRLGAAEMSGRGITQPSGGLSFTSSPTLVRRHPAERPRCIGATAEAESGHGWRWAD</sequence>
<dbReference type="EMBL" id="CADCWG010000019">
    <property type="protein sequence ID" value="CAA9536040.1"/>
    <property type="molecule type" value="Genomic_DNA"/>
</dbReference>
<feature type="region of interest" description="Disordered" evidence="1">
    <location>
        <begin position="131"/>
        <end position="155"/>
    </location>
</feature>
<feature type="region of interest" description="Disordered" evidence="1">
    <location>
        <begin position="63"/>
        <end position="85"/>
    </location>
</feature>
<evidence type="ECO:0000256" key="1">
    <source>
        <dbReference type="SAM" id="MobiDB-lite"/>
    </source>
</evidence>
<accession>A0A6J4TZI2</accession>
<dbReference type="AlphaFoldDB" id="A0A6J4TZI2"/>
<proteinExistence type="predicted"/>
<reference evidence="2" key="1">
    <citation type="submission" date="2020-02" db="EMBL/GenBank/DDBJ databases">
        <authorList>
            <person name="Meier V. D."/>
        </authorList>
    </citation>
    <scope>NUCLEOTIDE SEQUENCE</scope>
    <source>
        <strain evidence="2">AVDCRST_MAG49</strain>
    </source>
</reference>
<gene>
    <name evidence="2" type="ORF">AVDCRST_MAG49-227</name>
</gene>
<feature type="compositionally biased region" description="Polar residues" evidence="1">
    <location>
        <begin position="131"/>
        <end position="146"/>
    </location>
</feature>
<organism evidence="2">
    <name type="scientific">uncultured Thermomicrobiales bacterium</name>
    <dbReference type="NCBI Taxonomy" id="1645740"/>
    <lineage>
        <taxon>Bacteria</taxon>
        <taxon>Pseudomonadati</taxon>
        <taxon>Thermomicrobiota</taxon>
        <taxon>Thermomicrobia</taxon>
        <taxon>Thermomicrobiales</taxon>
        <taxon>environmental samples</taxon>
    </lineage>
</organism>